<evidence type="ECO:0000313" key="3">
    <source>
        <dbReference type="EMBL" id="OGG49731.1"/>
    </source>
</evidence>
<reference evidence="3 4" key="1">
    <citation type="journal article" date="2016" name="Nat. Commun.">
        <title>Thousands of microbial genomes shed light on interconnected biogeochemical processes in an aquifer system.</title>
        <authorList>
            <person name="Anantharaman K."/>
            <person name="Brown C.T."/>
            <person name="Hug L.A."/>
            <person name="Sharon I."/>
            <person name="Castelle C.J."/>
            <person name="Probst A.J."/>
            <person name="Thomas B.C."/>
            <person name="Singh A."/>
            <person name="Wilkins M.J."/>
            <person name="Karaoz U."/>
            <person name="Brodie E.L."/>
            <person name="Williams K.H."/>
            <person name="Hubbard S.S."/>
            <person name="Banfield J.F."/>
        </authorList>
    </citation>
    <scope>NUCLEOTIDE SEQUENCE [LARGE SCALE GENOMIC DNA]</scope>
</reference>
<keyword evidence="2" id="KW-1133">Transmembrane helix</keyword>
<feature type="compositionally biased region" description="Acidic residues" evidence="1">
    <location>
        <begin position="52"/>
        <end position="72"/>
    </location>
</feature>
<feature type="region of interest" description="Disordered" evidence="1">
    <location>
        <begin position="37"/>
        <end position="169"/>
    </location>
</feature>
<evidence type="ECO:0000256" key="2">
    <source>
        <dbReference type="SAM" id="Phobius"/>
    </source>
</evidence>
<comment type="caution">
    <text evidence="3">The sequence shown here is derived from an EMBL/GenBank/DDBJ whole genome shotgun (WGS) entry which is preliminary data.</text>
</comment>
<feature type="compositionally biased region" description="Basic and acidic residues" evidence="1">
    <location>
        <begin position="73"/>
        <end position="93"/>
    </location>
</feature>
<proteinExistence type="predicted"/>
<feature type="compositionally biased region" description="Low complexity" evidence="1">
    <location>
        <begin position="94"/>
        <end position="104"/>
    </location>
</feature>
<keyword evidence="2" id="KW-0472">Membrane</keyword>
<feature type="transmembrane region" description="Helical" evidence="2">
    <location>
        <begin position="12"/>
        <end position="33"/>
    </location>
</feature>
<gene>
    <name evidence="3" type="ORF">A2704_01045</name>
</gene>
<dbReference type="Proteomes" id="UP000176445">
    <property type="component" value="Unassembled WGS sequence"/>
</dbReference>
<dbReference type="AlphaFoldDB" id="A0A1F6CL79"/>
<accession>A0A1F6CL79</accession>
<dbReference type="EMBL" id="MFKW01000069">
    <property type="protein sequence ID" value="OGG49731.1"/>
    <property type="molecule type" value="Genomic_DNA"/>
</dbReference>
<protein>
    <submittedName>
        <fullName evidence="3">Uncharacterized protein</fullName>
    </submittedName>
</protein>
<keyword evidence="2" id="KW-0812">Transmembrane</keyword>
<name>A0A1F6CL79_9BACT</name>
<feature type="compositionally biased region" description="Acidic residues" evidence="1">
    <location>
        <begin position="122"/>
        <end position="144"/>
    </location>
</feature>
<organism evidence="3 4">
    <name type="scientific">Candidatus Kaiserbacteria bacterium RIFCSPHIGHO2_01_FULL_54_36b</name>
    <dbReference type="NCBI Taxonomy" id="1798483"/>
    <lineage>
        <taxon>Bacteria</taxon>
        <taxon>Candidatus Kaiseribacteriota</taxon>
    </lineage>
</organism>
<evidence type="ECO:0000313" key="4">
    <source>
        <dbReference type="Proteomes" id="UP000176445"/>
    </source>
</evidence>
<sequence length="410" mass="45325">MKEIFSNTKGSVSVALVSVAVFLFSFGVALWSYSVSSDHSQDAVSYAKDGYDGSEGEDEGDDGEDEDEDEEKDEKKDDDKDKQDDEKSDEKSESSGTSKVTKTSSAEEKKTDGYDAYSNDGAENENEIEDGENDDGEGDDLYDDYDGKNFVSDESGTKKSREFVANSDGTITEIRRETSSNGKVKVRYVTRDANGNKLEDRRGEYDPKEGEEKVRIKTYDQFGNKLSDLEMETKDGKKLEIQLKEGEQDVAHVKYDVDDEELEIRTGNSDFAMADEDVLTENSVKIRAMGDQFLITRKGIGVKANFPITVDNATGKIFVKTPVGNVELAAMPDTIVEKAKAAQGVDVVEDVSLASDDKSVEYVVSGTRFERLLGLFTIDIPSQTHFDAQTGDFVQSDGPFFSKILDLFSF</sequence>
<evidence type="ECO:0000256" key="1">
    <source>
        <dbReference type="SAM" id="MobiDB-lite"/>
    </source>
</evidence>